<dbReference type="Pfam" id="PF01205">
    <property type="entry name" value="Impact_N"/>
    <property type="match status" value="1"/>
</dbReference>
<dbReference type="InterPro" id="IPR036956">
    <property type="entry name" value="Impact_N_sf"/>
</dbReference>
<feature type="domain" description="Impact N-terminal" evidence="2">
    <location>
        <begin position="23"/>
        <end position="128"/>
    </location>
</feature>
<gene>
    <name evidence="3" type="ORF">CJ305_12400</name>
</gene>
<comment type="similarity">
    <text evidence="1">Belongs to the IMPACT family.</text>
</comment>
<protein>
    <submittedName>
        <fullName evidence="3">YigZ family protein</fullName>
    </submittedName>
</protein>
<dbReference type="InterPro" id="IPR001498">
    <property type="entry name" value="Impact_N"/>
</dbReference>
<keyword evidence="4" id="KW-1185">Reference proteome</keyword>
<dbReference type="GO" id="GO:0006446">
    <property type="term" value="P:regulation of translational initiation"/>
    <property type="evidence" value="ECO:0007669"/>
    <property type="project" value="TreeGrafter"/>
</dbReference>
<dbReference type="RefSeq" id="WP_099646599.1">
    <property type="nucleotide sequence ID" value="NZ_KZ319292.1"/>
</dbReference>
<sequence>MTEIRDSYKTLKRPGEPALFKDRGSKFIGQAYPVLNEQQIEEVLSKLWAEHAKASHICYAWQLGAEYDSYRANDDGEPGNSAGHPIYGQLQAFELTNTLVTVVRYYGGTNLGVGGLIQAYKTAAQQAIEASKIITKTIKQKLYLNFDYPLMHTVMRIIKEEQLIVETQEMALDCNFTLLIRKKDFKRIKKRFDAVYGLNVKT</sequence>
<proteinExistence type="inferred from homology"/>
<name>A0A2G1VQG0_9FLAO</name>
<comment type="caution">
    <text evidence="3">The sequence shown here is derived from an EMBL/GenBank/DDBJ whole genome shotgun (WGS) entry which is preliminary data.</text>
</comment>
<dbReference type="OrthoDB" id="9813771at2"/>
<dbReference type="SUPFAM" id="SSF54211">
    <property type="entry name" value="Ribosomal protein S5 domain 2-like"/>
    <property type="match status" value="1"/>
</dbReference>
<dbReference type="EMBL" id="NQXA01000010">
    <property type="protein sequence ID" value="PHQ28984.1"/>
    <property type="molecule type" value="Genomic_DNA"/>
</dbReference>
<evidence type="ECO:0000256" key="1">
    <source>
        <dbReference type="ARBA" id="ARBA00007665"/>
    </source>
</evidence>
<evidence type="ECO:0000259" key="2">
    <source>
        <dbReference type="Pfam" id="PF01205"/>
    </source>
</evidence>
<evidence type="ECO:0000313" key="3">
    <source>
        <dbReference type="EMBL" id="PHQ28984.1"/>
    </source>
</evidence>
<dbReference type="PANTHER" id="PTHR16301">
    <property type="entry name" value="IMPACT-RELATED"/>
    <property type="match status" value="1"/>
</dbReference>
<dbReference type="AlphaFoldDB" id="A0A2G1VQG0"/>
<dbReference type="InterPro" id="IPR020568">
    <property type="entry name" value="Ribosomal_Su5_D2-typ_SF"/>
</dbReference>
<organism evidence="3 4">
    <name type="scientific">Leeuwenhoekiella nanhaiensis</name>
    <dbReference type="NCBI Taxonomy" id="1655491"/>
    <lineage>
        <taxon>Bacteria</taxon>
        <taxon>Pseudomonadati</taxon>
        <taxon>Bacteroidota</taxon>
        <taxon>Flavobacteriia</taxon>
        <taxon>Flavobacteriales</taxon>
        <taxon>Flavobacteriaceae</taxon>
        <taxon>Leeuwenhoekiella</taxon>
    </lineage>
</organism>
<dbReference type="InterPro" id="IPR023582">
    <property type="entry name" value="Impact"/>
</dbReference>
<dbReference type="Proteomes" id="UP000229433">
    <property type="component" value="Unassembled WGS sequence"/>
</dbReference>
<evidence type="ECO:0000313" key="4">
    <source>
        <dbReference type="Proteomes" id="UP000229433"/>
    </source>
</evidence>
<dbReference type="Gene3D" id="3.30.230.30">
    <property type="entry name" value="Impact, N-terminal domain"/>
    <property type="match status" value="1"/>
</dbReference>
<accession>A0A2G1VQG0</accession>
<dbReference type="GO" id="GO:0005737">
    <property type="term" value="C:cytoplasm"/>
    <property type="evidence" value="ECO:0007669"/>
    <property type="project" value="TreeGrafter"/>
</dbReference>
<reference evidence="3 4" key="1">
    <citation type="submission" date="2017-08" db="EMBL/GenBank/DDBJ databases">
        <title>The whole genome shortgun sequences of strain Leeuwenhoekiella nanhaiensis G18 from the South China Sea.</title>
        <authorList>
            <person name="Liu Q."/>
        </authorList>
    </citation>
    <scope>NUCLEOTIDE SEQUENCE [LARGE SCALE GENOMIC DNA]</scope>
    <source>
        <strain evidence="3 4">G18</strain>
    </source>
</reference>
<dbReference type="PANTHER" id="PTHR16301:SF20">
    <property type="entry name" value="IMPACT FAMILY MEMBER YIGZ"/>
    <property type="match status" value="1"/>
</dbReference>